<dbReference type="InterPro" id="IPR024047">
    <property type="entry name" value="MM3350-like_sf"/>
</dbReference>
<reference evidence="2 3" key="1">
    <citation type="submission" date="2019-07" db="EMBL/GenBank/DDBJ databases">
        <title>Whole genome shotgun sequence of Alkalibacterium kapii NBRC 103247.</title>
        <authorList>
            <person name="Hosoyama A."/>
            <person name="Uohara A."/>
            <person name="Ohji S."/>
            <person name="Ichikawa N."/>
        </authorList>
    </citation>
    <scope>NUCLEOTIDE SEQUENCE [LARGE SCALE GENOMIC DNA]</scope>
    <source>
        <strain evidence="2 3">NBRC 103247</strain>
    </source>
</reference>
<gene>
    <name evidence="2" type="ORF">AKA01nite_06360</name>
</gene>
<dbReference type="EMBL" id="BJUY01000005">
    <property type="protein sequence ID" value="GEK91014.1"/>
    <property type="molecule type" value="Genomic_DNA"/>
</dbReference>
<dbReference type="PANTHER" id="PTHR41878:SF1">
    <property type="entry name" value="TNPR PROTEIN"/>
    <property type="match status" value="1"/>
</dbReference>
<keyword evidence="3" id="KW-1185">Reference proteome</keyword>
<dbReference type="OrthoDB" id="9801392at2"/>
<dbReference type="Proteomes" id="UP000321662">
    <property type="component" value="Unassembled WGS sequence"/>
</dbReference>
<dbReference type="AlphaFoldDB" id="A0A511AS37"/>
<feature type="domain" description="Plasmid pRiA4b Orf3-like" evidence="1">
    <location>
        <begin position="2"/>
        <end position="157"/>
    </location>
</feature>
<dbReference type="Pfam" id="PF07929">
    <property type="entry name" value="PRiA4_ORF3"/>
    <property type="match status" value="1"/>
</dbReference>
<protein>
    <recommendedName>
        <fullName evidence="1">Plasmid pRiA4b Orf3-like domain-containing protein</fullName>
    </recommendedName>
</protein>
<dbReference type="InterPro" id="IPR012912">
    <property type="entry name" value="Plasmid_pRiA4b_Orf3-like"/>
</dbReference>
<dbReference type="SUPFAM" id="SSF159941">
    <property type="entry name" value="MM3350-like"/>
    <property type="match status" value="1"/>
</dbReference>
<accession>A0A511AS37</accession>
<evidence type="ECO:0000313" key="3">
    <source>
        <dbReference type="Proteomes" id="UP000321662"/>
    </source>
</evidence>
<organism evidence="2 3">
    <name type="scientific">Alkalibacterium kapii</name>
    <dbReference type="NCBI Taxonomy" id="426704"/>
    <lineage>
        <taxon>Bacteria</taxon>
        <taxon>Bacillati</taxon>
        <taxon>Bacillota</taxon>
        <taxon>Bacilli</taxon>
        <taxon>Lactobacillales</taxon>
        <taxon>Carnobacteriaceae</taxon>
        <taxon>Alkalibacterium</taxon>
    </lineage>
</organism>
<evidence type="ECO:0000313" key="2">
    <source>
        <dbReference type="EMBL" id="GEK91014.1"/>
    </source>
</evidence>
<evidence type="ECO:0000259" key="1">
    <source>
        <dbReference type="Pfam" id="PF07929"/>
    </source>
</evidence>
<name>A0A511AS37_9LACT</name>
<comment type="caution">
    <text evidence="2">The sequence shown here is derived from an EMBL/GenBank/DDBJ whole genome shotgun (WGS) entry which is preliminary data.</text>
</comment>
<dbReference type="PANTHER" id="PTHR41878">
    <property type="entry name" value="LEXA REPRESSOR-RELATED"/>
    <property type="match status" value="1"/>
</dbReference>
<dbReference type="RefSeq" id="WP_146923726.1">
    <property type="nucleotide sequence ID" value="NZ_BJUY01000005.1"/>
</dbReference>
<sequence length="202" mass="24055">MIYQFKVTLKDVEMPVWRRLQVEGETSFLEFHYILMAAFDWMGYSLYEFDLRKSGGKRLNGTRIGPEEGTPMIESDPLLLMLRQRLSNPEDYDLPRYLAGEKEKLSDWFKQDKDRVIYTYDFRDDWEHEIFLEKKLDPDPESQYPLCTKAKNDAPFEGARRDLMSGQLDLTNPNGKEIAEDINETYRFDGWKDEFLSRNDFM</sequence>
<proteinExistence type="predicted"/>
<dbReference type="Gene3D" id="3.10.290.30">
    <property type="entry name" value="MM3350-like"/>
    <property type="match status" value="1"/>
</dbReference>